<dbReference type="AlphaFoldDB" id="A0A1S4H0Y6"/>
<name>A0A1S4H0Y6_ANOGA</name>
<dbReference type="PANTHER" id="PTHR10174">
    <property type="entry name" value="ALPHA-TOCOPHEROL TRANSFER PROTEIN-RELATED"/>
    <property type="match status" value="1"/>
</dbReference>
<dbReference type="PANTHER" id="PTHR10174:SF38">
    <property type="entry name" value="HL01515P"/>
    <property type="match status" value="1"/>
</dbReference>
<reference evidence="2" key="3">
    <citation type="submission" date="2021-01" db="UniProtKB">
        <authorList>
            <consortium name="EnsemblMetazoa"/>
        </authorList>
    </citation>
    <scope>IDENTIFICATION</scope>
    <source>
        <strain evidence="2">PEST</strain>
    </source>
</reference>
<evidence type="ECO:0000313" key="3">
    <source>
        <dbReference type="Proteomes" id="UP000007062"/>
    </source>
</evidence>
<dbReference type="EnsemblMetazoa" id="AGAP009376-RA">
    <property type="protein sequence ID" value="AGAP009376-PA"/>
    <property type="gene ID" value="AGAP009376"/>
</dbReference>
<dbReference type="SUPFAM" id="SSF46938">
    <property type="entry name" value="CRAL/TRIO N-terminal domain"/>
    <property type="match status" value="1"/>
</dbReference>
<dbReference type="GO" id="GO:1902936">
    <property type="term" value="F:phosphatidylinositol bisphosphate binding"/>
    <property type="evidence" value="ECO:0000318"/>
    <property type="project" value="GO_Central"/>
</dbReference>
<dbReference type="VEuPathDB" id="VectorBase:AGAP009376"/>
<evidence type="ECO:0000313" key="2">
    <source>
        <dbReference type="EnsemblMetazoa" id="AGAP009376-PA"/>
    </source>
</evidence>
<protein>
    <submittedName>
        <fullName evidence="2">CRAL_TRIO_N domain-containing protein</fullName>
    </submittedName>
</protein>
<evidence type="ECO:0000259" key="1">
    <source>
        <dbReference type="SMART" id="SM01100"/>
    </source>
</evidence>
<dbReference type="VEuPathDB" id="VectorBase:AGAMI1_001077"/>
<dbReference type="InParanoid" id="A0A1S4H0Y6"/>
<reference evidence="2 3" key="1">
    <citation type="journal article" date="2002" name="Science">
        <title>The genome sequence of the malaria mosquito Anopheles gambiae.</title>
        <authorList>
            <person name="Holt R.A."/>
            <person name="Subramanian G.M."/>
            <person name="Halpern A."/>
            <person name="Sutton G.G."/>
            <person name="Charlab R."/>
            <person name="Nusskern D.R."/>
            <person name="Wincker P."/>
            <person name="Clark A.G."/>
            <person name="Ribeiro J.M."/>
            <person name="Wides R."/>
            <person name="Salzberg S.L."/>
            <person name="Loftus B."/>
            <person name="Yandell M."/>
            <person name="Majoros W.H."/>
            <person name="Rusch D.B."/>
            <person name="Lai Z."/>
            <person name="Kraft C.L."/>
            <person name="Abril J.F."/>
            <person name="Anthouard V."/>
            <person name="Arensburger P."/>
            <person name="Atkinson P.W."/>
            <person name="Baden H."/>
            <person name="de Berardinis V."/>
            <person name="Baldwin D."/>
            <person name="Benes V."/>
            <person name="Biedler J."/>
            <person name="Blass C."/>
            <person name="Bolanos R."/>
            <person name="Boscus D."/>
            <person name="Barnstead M."/>
            <person name="Cai S."/>
            <person name="Center A."/>
            <person name="Chaturverdi K."/>
            <person name="Christophides G.K."/>
            <person name="Chrystal M.A."/>
            <person name="Clamp M."/>
            <person name="Cravchik A."/>
            <person name="Curwen V."/>
            <person name="Dana A."/>
            <person name="Delcher A."/>
            <person name="Dew I."/>
            <person name="Evans C.A."/>
            <person name="Flanigan M."/>
            <person name="Grundschober-Freimoser A."/>
            <person name="Friedli L."/>
            <person name="Gu Z."/>
            <person name="Guan P."/>
            <person name="Guigo R."/>
            <person name="Hillenmeyer M.E."/>
            <person name="Hladun S.L."/>
            <person name="Hogan J.R."/>
            <person name="Hong Y.S."/>
            <person name="Hoover J."/>
            <person name="Jaillon O."/>
            <person name="Ke Z."/>
            <person name="Kodira C."/>
            <person name="Kokoza E."/>
            <person name="Koutsos A."/>
            <person name="Letunic I."/>
            <person name="Levitsky A."/>
            <person name="Liang Y."/>
            <person name="Lin J.J."/>
            <person name="Lobo N.F."/>
            <person name="Lopez J.R."/>
            <person name="Malek J.A."/>
            <person name="McIntosh T.C."/>
            <person name="Meister S."/>
            <person name="Miller J."/>
            <person name="Mobarry C."/>
            <person name="Mongin E."/>
            <person name="Murphy S.D."/>
            <person name="O'Brochta D.A."/>
            <person name="Pfannkoch C."/>
            <person name="Qi R."/>
            <person name="Regier M.A."/>
            <person name="Remington K."/>
            <person name="Shao H."/>
            <person name="Sharakhova M.V."/>
            <person name="Sitter C.D."/>
            <person name="Shetty J."/>
            <person name="Smith T.J."/>
            <person name="Strong R."/>
            <person name="Sun J."/>
            <person name="Thomasova D."/>
            <person name="Ton L.Q."/>
            <person name="Topalis P."/>
            <person name="Tu Z."/>
            <person name="Unger M.F."/>
            <person name="Walenz B."/>
            <person name="Wang A."/>
            <person name="Wang J."/>
            <person name="Wang M."/>
            <person name="Wang X."/>
            <person name="Woodford K.J."/>
            <person name="Wortman J.R."/>
            <person name="Wu M."/>
            <person name="Yao A."/>
            <person name="Zdobnov E.M."/>
            <person name="Zhang H."/>
            <person name="Zhao Q."/>
            <person name="Zhao S."/>
            <person name="Zhu S.C."/>
            <person name="Zhimulev I."/>
            <person name="Coluzzi M."/>
            <person name="della Torre A."/>
            <person name="Roth C.W."/>
            <person name="Louis C."/>
            <person name="Kalush F."/>
            <person name="Mural R.J."/>
            <person name="Myers E.W."/>
            <person name="Adams M.D."/>
            <person name="Smith H.O."/>
            <person name="Broder S."/>
            <person name="Gardner M.J."/>
            <person name="Fraser C.M."/>
            <person name="Birney E."/>
            <person name="Bork P."/>
            <person name="Brey P.T."/>
            <person name="Venter J.C."/>
            <person name="Weissenbach J."/>
            <person name="Kafatos F.C."/>
            <person name="Collins F.H."/>
            <person name="Hoffman S.L."/>
        </authorList>
    </citation>
    <scope>NUCLEOTIDE SEQUENCE [LARGE SCALE GENOMIC DNA]</scope>
    <source>
        <strain evidence="2 3">PEST</strain>
    </source>
</reference>
<keyword evidence="3" id="KW-1185">Reference proteome</keyword>
<dbReference type="EMBL" id="AAAB01008835">
    <property type="status" value="NOT_ANNOTATED_CDS"/>
    <property type="molecule type" value="Genomic_DNA"/>
</dbReference>
<reference evidence="2 3" key="2">
    <citation type="journal article" date="2004" name="Trends Parasitol.">
        <title>The Anopheles gambiae genome: an update.</title>
        <authorList>
            <person name="Mongin E."/>
            <person name="Louis C."/>
            <person name="Holt R.A."/>
            <person name="Birney E."/>
            <person name="Collins F.H."/>
        </authorList>
    </citation>
    <scope>NUCLEOTIDE SEQUENCE [LARGE SCALE GENOMIC DNA]</scope>
    <source>
        <strain evidence="2 3">PEST</strain>
    </source>
</reference>
<dbReference type="Gene3D" id="1.10.8.20">
    <property type="entry name" value="N-terminal domain of phosphatidylinositol transfer protein sec14p"/>
    <property type="match status" value="1"/>
</dbReference>
<dbReference type="InterPro" id="IPR036273">
    <property type="entry name" value="CRAL/TRIO_N_dom_sf"/>
</dbReference>
<feature type="domain" description="CRAL/TRIO N-terminal" evidence="1">
    <location>
        <begin position="72"/>
        <end position="97"/>
    </location>
</feature>
<accession>A0A1S4H0Y6</accession>
<proteinExistence type="predicted"/>
<dbReference type="Proteomes" id="UP000007062">
    <property type="component" value="Chromosome 3R"/>
</dbReference>
<organism evidence="2 3">
    <name type="scientific">Anopheles gambiae</name>
    <name type="common">African malaria mosquito</name>
    <dbReference type="NCBI Taxonomy" id="7165"/>
    <lineage>
        <taxon>Eukaryota</taxon>
        <taxon>Metazoa</taxon>
        <taxon>Ecdysozoa</taxon>
        <taxon>Arthropoda</taxon>
        <taxon>Hexapoda</taxon>
        <taxon>Insecta</taxon>
        <taxon>Pterygota</taxon>
        <taxon>Neoptera</taxon>
        <taxon>Endopterygota</taxon>
        <taxon>Diptera</taxon>
        <taxon>Nematocera</taxon>
        <taxon>Culicoidea</taxon>
        <taxon>Culicidae</taxon>
        <taxon>Anophelinae</taxon>
        <taxon>Anopheles</taxon>
    </lineage>
</organism>
<dbReference type="InterPro" id="IPR011074">
    <property type="entry name" value="CRAL/TRIO_N_dom"/>
</dbReference>
<sequence length="184" mass="21445">MASLKFDDNNVPYLDLGDGYRIALEGDEYTDAKAKEKAARELRETPDVVEQSLQELRSLLQEEKTLYVPMDNDAFMIKFLRPCKYYAQSAFELIKRYYRFRSKHPDLCDELYPASVKHVYAEGLVHFLPLRDQHGSRILVLECGSKYTNEQLCQAASDEPLLLLCFQTKSFTYEYENLSVRCSR</sequence>
<dbReference type="SMART" id="SM01100">
    <property type="entry name" value="CRAL_TRIO_N"/>
    <property type="match status" value="1"/>
</dbReference>